<dbReference type="Pfam" id="PF01381">
    <property type="entry name" value="HTH_3"/>
    <property type="match status" value="1"/>
</dbReference>
<dbReference type="SUPFAM" id="SSF47413">
    <property type="entry name" value="lambda repressor-like DNA-binding domains"/>
    <property type="match status" value="1"/>
</dbReference>
<dbReference type="InterPro" id="IPR050807">
    <property type="entry name" value="TransReg_Diox_bact_type"/>
</dbReference>
<dbReference type="KEGG" id="seds:AAY24_18230"/>
<dbReference type="SMART" id="SM00530">
    <property type="entry name" value="HTH_XRE"/>
    <property type="match status" value="1"/>
</dbReference>
<keyword evidence="1" id="KW-0238">DNA-binding</keyword>
<dbReference type="GO" id="GO:0003700">
    <property type="term" value="F:DNA-binding transcription factor activity"/>
    <property type="evidence" value="ECO:0007669"/>
    <property type="project" value="TreeGrafter"/>
</dbReference>
<evidence type="ECO:0000313" key="3">
    <source>
        <dbReference type="EMBL" id="AKH22411.1"/>
    </source>
</evidence>
<dbReference type="PANTHER" id="PTHR46797:SF1">
    <property type="entry name" value="METHYLPHOSPHONATE SYNTHASE"/>
    <property type="match status" value="1"/>
</dbReference>
<dbReference type="InterPro" id="IPR010982">
    <property type="entry name" value="Lambda_DNA-bd_dom_sf"/>
</dbReference>
<dbReference type="Proteomes" id="UP000034410">
    <property type="component" value="Plasmid"/>
</dbReference>
<dbReference type="GO" id="GO:0005829">
    <property type="term" value="C:cytosol"/>
    <property type="evidence" value="ECO:0007669"/>
    <property type="project" value="TreeGrafter"/>
</dbReference>
<evidence type="ECO:0000256" key="1">
    <source>
        <dbReference type="ARBA" id="ARBA00023125"/>
    </source>
</evidence>
<sequence>MNNQNNSGISKSARAILAKNLLRLRKAHGYGQQELADLSGLSKSFIGGLENARMNVSLDNLESLSRVLGVEVFVLLIPPDDPDPDK</sequence>
<gene>
    <name evidence="3" type="ORF">AAY24_18230</name>
</gene>
<dbReference type="CDD" id="cd00093">
    <property type="entry name" value="HTH_XRE"/>
    <property type="match status" value="1"/>
</dbReference>
<keyword evidence="3" id="KW-0614">Plasmid</keyword>
<feature type="domain" description="HTH cro/C1-type" evidence="2">
    <location>
        <begin position="21"/>
        <end position="75"/>
    </location>
</feature>
<name>A0A0F7K1I1_9GAMM</name>
<protein>
    <recommendedName>
        <fullName evidence="2">HTH cro/C1-type domain-containing protein</fullName>
    </recommendedName>
</protein>
<proteinExistence type="predicted"/>
<reference evidence="3 4" key="1">
    <citation type="journal article" date="2015" name="Genome Announc.">
        <title>Complete Genome Sequence of Sedimenticola thiotaurini Strain SIP-G1, a Polyphosphate- and Polyhydroxyalkanoate-Accumulating Sulfur-Oxidizing Gammaproteobacterium Isolated from Salt Marsh Sediments.</title>
        <authorList>
            <person name="Flood B.E."/>
            <person name="Jones D.S."/>
            <person name="Bailey J.V."/>
        </authorList>
    </citation>
    <scope>NUCLEOTIDE SEQUENCE [LARGE SCALE GENOMIC DNA]</scope>
    <source>
        <strain evidence="3 4">SIP-G1</strain>
        <plasmid evidence="4">Plasmid</plasmid>
    </source>
</reference>
<dbReference type="PANTHER" id="PTHR46797">
    <property type="entry name" value="HTH-TYPE TRANSCRIPTIONAL REGULATOR"/>
    <property type="match status" value="1"/>
</dbReference>
<dbReference type="InterPro" id="IPR001387">
    <property type="entry name" value="Cro/C1-type_HTH"/>
</dbReference>
<accession>A0A0F7K1I1</accession>
<geneLocation type="plasmid" evidence="3">
    <name>unnamed</name>
</geneLocation>
<organism evidence="3 4">
    <name type="scientific">Sedimenticola thiotaurini</name>
    <dbReference type="NCBI Taxonomy" id="1543721"/>
    <lineage>
        <taxon>Bacteria</taxon>
        <taxon>Pseudomonadati</taxon>
        <taxon>Pseudomonadota</taxon>
        <taxon>Gammaproteobacteria</taxon>
        <taxon>Chromatiales</taxon>
        <taxon>Sedimenticolaceae</taxon>
        <taxon>Sedimenticola</taxon>
    </lineage>
</organism>
<dbReference type="GO" id="GO:0003677">
    <property type="term" value="F:DNA binding"/>
    <property type="evidence" value="ECO:0007669"/>
    <property type="project" value="UniProtKB-KW"/>
</dbReference>
<dbReference type="EMBL" id="CP011413">
    <property type="protein sequence ID" value="AKH22411.1"/>
    <property type="molecule type" value="Genomic_DNA"/>
</dbReference>
<keyword evidence="4" id="KW-1185">Reference proteome</keyword>
<dbReference type="PROSITE" id="PS50943">
    <property type="entry name" value="HTH_CROC1"/>
    <property type="match status" value="1"/>
</dbReference>
<evidence type="ECO:0000313" key="4">
    <source>
        <dbReference type="Proteomes" id="UP000034410"/>
    </source>
</evidence>
<dbReference type="OrthoDB" id="9800901at2"/>
<dbReference type="Gene3D" id="1.10.260.40">
    <property type="entry name" value="lambda repressor-like DNA-binding domains"/>
    <property type="match status" value="1"/>
</dbReference>
<dbReference type="AlphaFoldDB" id="A0A0F7K1I1"/>
<evidence type="ECO:0000259" key="2">
    <source>
        <dbReference type="PROSITE" id="PS50943"/>
    </source>
</evidence>